<dbReference type="SUPFAM" id="SSF88723">
    <property type="entry name" value="PIN domain-like"/>
    <property type="match status" value="1"/>
</dbReference>
<feature type="domain" description="PIN" evidence="9">
    <location>
        <begin position="2"/>
        <end position="124"/>
    </location>
</feature>
<accession>A0AA42IUX0</accession>
<dbReference type="PANTHER" id="PTHR33653:SF1">
    <property type="entry name" value="RIBONUCLEASE VAPC2"/>
    <property type="match status" value="1"/>
</dbReference>
<evidence type="ECO:0000256" key="1">
    <source>
        <dbReference type="ARBA" id="ARBA00001946"/>
    </source>
</evidence>
<feature type="binding site" evidence="8">
    <location>
        <position position="104"/>
    </location>
    <ligand>
        <name>Mg(2+)</name>
        <dbReference type="ChEBI" id="CHEBI:18420"/>
    </ligand>
</feature>
<reference evidence="10" key="1">
    <citation type="submission" date="2022-09" db="EMBL/GenBank/DDBJ databases">
        <title>Intensive care unit water sources are persistently colonized with multi-drug resistant bacteria and are the site of extensive horizontal gene transfer of antibiotic resistance genes.</title>
        <authorList>
            <person name="Diorio-Toth L."/>
        </authorList>
    </citation>
    <scope>NUCLEOTIDE SEQUENCE</scope>
    <source>
        <strain evidence="10">GD03843</strain>
    </source>
</reference>
<dbReference type="Proteomes" id="UP001161094">
    <property type="component" value="Unassembled WGS sequence"/>
</dbReference>
<evidence type="ECO:0000256" key="5">
    <source>
        <dbReference type="ARBA" id="ARBA00022801"/>
    </source>
</evidence>
<gene>
    <name evidence="8" type="primary">vapC</name>
    <name evidence="10" type="ORF">N5D93_05090</name>
</gene>
<evidence type="ECO:0000256" key="3">
    <source>
        <dbReference type="ARBA" id="ARBA00022722"/>
    </source>
</evidence>
<keyword evidence="8" id="KW-0800">Toxin</keyword>
<evidence type="ECO:0000256" key="4">
    <source>
        <dbReference type="ARBA" id="ARBA00022723"/>
    </source>
</evidence>
<feature type="binding site" evidence="8">
    <location>
        <position position="5"/>
    </location>
    <ligand>
        <name>Mg(2+)</name>
        <dbReference type="ChEBI" id="CHEBI:18420"/>
    </ligand>
</feature>
<protein>
    <recommendedName>
        <fullName evidence="8">Ribonuclease VapC</fullName>
        <shortName evidence="8">RNase VapC</shortName>
        <ecNumber evidence="8">3.1.-.-</ecNumber>
    </recommendedName>
    <alternativeName>
        <fullName evidence="8">Toxin VapC</fullName>
    </alternativeName>
</protein>
<evidence type="ECO:0000256" key="8">
    <source>
        <dbReference type="HAMAP-Rule" id="MF_00265"/>
    </source>
</evidence>
<dbReference type="EMBL" id="JAOCDZ010000002">
    <property type="protein sequence ID" value="MDH0735172.1"/>
    <property type="molecule type" value="Genomic_DNA"/>
</dbReference>
<comment type="cofactor">
    <cofactor evidence="1 8">
        <name>Mg(2+)</name>
        <dbReference type="ChEBI" id="CHEBI:18420"/>
    </cofactor>
</comment>
<organism evidence="10 11">
    <name type="scientific">Achromobacter spanius</name>
    <dbReference type="NCBI Taxonomy" id="217203"/>
    <lineage>
        <taxon>Bacteria</taxon>
        <taxon>Pseudomonadati</taxon>
        <taxon>Pseudomonadota</taxon>
        <taxon>Betaproteobacteria</taxon>
        <taxon>Burkholderiales</taxon>
        <taxon>Alcaligenaceae</taxon>
        <taxon>Achromobacter</taxon>
    </lineage>
</organism>
<evidence type="ECO:0000313" key="10">
    <source>
        <dbReference type="EMBL" id="MDH0735172.1"/>
    </source>
</evidence>
<dbReference type="InterPro" id="IPR002716">
    <property type="entry name" value="PIN_dom"/>
</dbReference>
<dbReference type="PANTHER" id="PTHR33653">
    <property type="entry name" value="RIBONUCLEASE VAPC2"/>
    <property type="match status" value="1"/>
</dbReference>
<dbReference type="AlphaFoldDB" id="A0AA42IUX0"/>
<sequence>MILLDTNVISEPLRQAPADAVIEWIDRQPLETLFLSAVTVAELRFGVACMPVGKRRDALHGDLEQRVLALFAGRILAFDTAASLEYAALMARARASGQSIGGPDGYIAATAAAHGMSVATRDVAPFEAAGVSVINPWGASHPPH</sequence>
<evidence type="ECO:0000259" key="9">
    <source>
        <dbReference type="Pfam" id="PF01850"/>
    </source>
</evidence>
<comment type="caution">
    <text evidence="10">The sequence shown here is derived from an EMBL/GenBank/DDBJ whole genome shotgun (WGS) entry which is preliminary data.</text>
</comment>
<comment type="function">
    <text evidence="8">Toxic component of a toxin-antitoxin (TA) system. An RNase.</text>
</comment>
<dbReference type="GO" id="GO:0090729">
    <property type="term" value="F:toxin activity"/>
    <property type="evidence" value="ECO:0007669"/>
    <property type="project" value="UniProtKB-KW"/>
</dbReference>
<dbReference type="HAMAP" id="MF_00265">
    <property type="entry name" value="VapC_Nob1"/>
    <property type="match status" value="1"/>
</dbReference>
<dbReference type="EC" id="3.1.-.-" evidence="8"/>
<keyword evidence="3 8" id="KW-0540">Nuclease</keyword>
<name>A0AA42IUX0_9BURK</name>
<evidence type="ECO:0000256" key="6">
    <source>
        <dbReference type="ARBA" id="ARBA00022842"/>
    </source>
</evidence>
<evidence type="ECO:0000256" key="2">
    <source>
        <dbReference type="ARBA" id="ARBA00022649"/>
    </source>
</evidence>
<dbReference type="GO" id="GO:0016787">
    <property type="term" value="F:hydrolase activity"/>
    <property type="evidence" value="ECO:0007669"/>
    <property type="project" value="UniProtKB-KW"/>
</dbReference>
<comment type="similarity">
    <text evidence="7 8">Belongs to the PINc/VapC protein family.</text>
</comment>
<dbReference type="InterPro" id="IPR022907">
    <property type="entry name" value="VapC_family"/>
</dbReference>
<dbReference type="InterPro" id="IPR029060">
    <property type="entry name" value="PIN-like_dom_sf"/>
</dbReference>
<dbReference type="GO" id="GO:0000287">
    <property type="term" value="F:magnesium ion binding"/>
    <property type="evidence" value="ECO:0007669"/>
    <property type="project" value="UniProtKB-UniRule"/>
</dbReference>
<evidence type="ECO:0000256" key="7">
    <source>
        <dbReference type="ARBA" id="ARBA00038093"/>
    </source>
</evidence>
<dbReference type="RefSeq" id="WP_279994186.1">
    <property type="nucleotide sequence ID" value="NZ_JAOCDZ010000002.1"/>
</dbReference>
<evidence type="ECO:0000313" key="11">
    <source>
        <dbReference type="Proteomes" id="UP001161094"/>
    </source>
</evidence>
<keyword evidence="5 8" id="KW-0378">Hydrolase</keyword>
<keyword evidence="6 8" id="KW-0460">Magnesium</keyword>
<keyword evidence="4 8" id="KW-0479">Metal-binding</keyword>
<dbReference type="Pfam" id="PF01850">
    <property type="entry name" value="PIN"/>
    <property type="match status" value="1"/>
</dbReference>
<dbReference type="Gene3D" id="3.40.50.1010">
    <property type="entry name" value="5'-nuclease"/>
    <property type="match status" value="1"/>
</dbReference>
<dbReference type="CDD" id="cd18731">
    <property type="entry name" value="PIN_NgFitB-like"/>
    <property type="match status" value="1"/>
</dbReference>
<dbReference type="GO" id="GO:0004540">
    <property type="term" value="F:RNA nuclease activity"/>
    <property type="evidence" value="ECO:0007669"/>
    <property type="project" value="InterPro"/>
</dbReference>
<keyword evidence="2 8" id="KW-1277">Toxin-antitoxin system</keyword>
<dbReference type="InterPro" id="IPR050556">
    <property type="entry name" value="Type_II_TA_system_RNase"/>
</dbReference>
<proteinExistence type="inferred from homology"/>